<dbReference type="InterPro" id="IPR036396">
    <property type="entry name" value="Cyt_P450_sf"/>
</dbReference>
<dbReference type="AlphaFoldDB" id="A0A9N8EQD1"/>
<keyword evidence="4 8" id="KW-0560">Oxidoreductase</keyword>
<reference evidence="10" key="1">
    <citation type="submission" date="2020-06" db="EMBL/GenBank/DDBJ databases">
        <authorList>
            <consortium name="Plant Systems Biology data submission"/>
        </authorList>
    </citation>
    <scope>NUCLEOTIDE SEQUENCE</scope>
    <source>
        <strain evidence="10">D6</strain>
    </source>
</reference>
<dbReference type="PRINTS" id="PR00385">
    <property type="entry name" value="P450"/>
</dbReference>
<organism evidence="10 11">
    <name type="scientific">Seminavis robusta</name>
    <dbReference type="NCBI Taxonomy" id="568900"/>
    <lineage>
        <taxon>Eukaryota</taxon>
        <taxon>Sar</taxon>
        <taxon>Stramenopiles</taxon>
        <taxon>Ochrophyta</taxon>
        <taxon>Bacillariophyta</taxon>
        <taxon>Bacillariophyceae</taxon>
        <taxon>Bacillariophycidae</taxon>
        <taxon>Naviculales</taxon>
        <taxon>Naviculaceae</taxon>
        <taxon>Seminavis</taxon>
    </lineage>
</organism>
<dbReference type="PROSITE" id="PS00086">
    <property type="entry name" value="CYTOCHROME_P450"/>
    <property type="match status" value="1"/>
</dbReference>
<evidence type="ECO:0000256" key="8">
    <source>
        <dbReference type="RuleBase" id="RU000461"/>
    </source>
</evidence>
<dbReference type="SUPFAM" id="SSF48264">
    <property type="entry name" value="Cytochrome P450"/>
    <property type="match status" value="1"/>
</dbReference>
<evidence type="ECO:0000256" key="4">
    <source>
        <dbReference type="ARBA" id="ARBA00023002"/>
    </source>
</evidence>
<gene>
    <name evidence="10" type="ORF">SEMRO_1338_G264260.1</name>
</gene>
<keyword evidence="9" id="KW-0812">Transmembrane</keyword>
<dbReference type="EMBL" id="CAICTM010001336">
    <property type="protein sequence ID" value="CAB9522770.1"/>
    <property type="molecule type" value="Genomic_DNA"/>
</dbReference>
<dbReference type="CDD" id="cd00302">
    <property type="entry name" value="cytochrome_P450"/>
    <property type="match status" value="1"/>
</dbReference>
<evidence type="ECO:0000256" key="3">
    <source>
        <dbReference type="ARBA" id="ARBA00022723"/>
    </source>
</evidence>
<keyword evidence="9" id="KW-1133">Transmembrane helix</keyword>
<dbReference type="InterPro" id="IPR017972">
    <property type="entry name" value="Cyt_P450_CS"/>
</dbReference>
<dbReference type="GO" id="GO:0004497">
    <property type="term" value="F:monooxygenase activity"/>
    <property type="evidence" value="ECO:0007669"/>
    <property type="project" value="UniProtKB-KW"/>
</dbReference>
<dbReference type="PRINTS" id="PR00463">
    <property type="entry name" value="EP450I"/>
</dbReference>
<keyword evidence="11" id="KW-1185">Reference proteome</keyword>
<proteinExistence type="inferred from homology"/>
<name>A0A9N8EQD1_9STRA</name>
<dbReference type="InterPro" id="IPR001128">
    <property type="entry name" value="Cyt_P450"/>
</dbReference>
<sequence>MDLNDPQHVLAALVVVITSIGVLAAILKRHLETLKPFKDLPMPDGSHWFHGHAEKYFNVDFQEGVKHLTTDFANEHGLSGNWLANEPVLCISNYKDARQILMTEYSRREPSLFVHHLRGFCGQRNFLIVNGKEWKAKRDAVTRTFDEDFMKASQVAMKQVTLTLVESLKTKLSNEGGSIQTDVQPLMKLITLDVFAMMAFGEDLKCCRELVPSKLAQSFDFILAEFARRMAGPLNPANLLYWMPTPLNMRHKHEKEMLFSFVNDLVEKQRRQKTQDNLMLSRLMHAQAHVLGKKSIEEVSSRVLFDDIMLLLFAGYDTTSITLMYALYLLSINPDIQELCAEETFNKSLEDPKELVYTKGVVQETLRMYPPGPQTTRTVSRDKTLESGFNVPKNTYVYVSIWSIHRNEKIFPQPLQFRPDRWVKLVDGTDSATANDSSQASKKWVERASMEEPKEEPGCTIAAANHKAFFPFSAGGRSCAGQKFALDEAIIVLATLVKHFQFKLADPTFKPDIQIRGILQMPKDGIPLTIEMRKKTNF</sequence>
<dbReference type="InterPro" id="IPR002401">
    <property type="entry name" value="Cyt_P450_E_grp-I"/>
</dbReference>
<keyword evidence="2 7" id="KW-0349">Heme</keyword>
<keyword evidence="3 7" id="KW-0479">Metal-binding</keyword>
<accession>A0A9N8EQD1</accession>
<dbReference type="OrthoDB" id="47084at2759"/>
<evidence type="ECO:0000256" key="1">
    <source>
        <dbReference type="ARBA" id="ARBA00010617"/>
    </source>
</evidence>
<evidence type="ECO:0000313" key="11">
    <source>
        <dbReference type="Proteomes" id="UP001153069"/>
    </source>
</evidence>
<dbReference type="PANTHER" id="PTHR24291">
    <property type="entry name" value="CYTOCHROME P450 FAMILY 4"/>
    <property type="match status" value="1"/>
</dbReference>
<dbReference type="GO" id="GO:0005506">
    <property type="term" value="F:iron ion binding"/>
    <property type="evidence" value="ECO:0007669"/>
    <property type="project" value="InterPro"/>
</dbReference>
<dbReference type="Pfam" id="PF00067">
    <property type="entry name" value="p450"/>
    <property type="match status" value="1"/>
</dbReference>
<dbReference type="GO" id="GO:0020037">
    <property type="term" value="F:heme binding"/>
    <property type="evidence" value="ECO:0007669"/>
    <property type="project" value="InterPro"/>
</dbReference>
<evidence type="ECO:0000256" key="5">
    <source>
        <dbReference type="ARBA" id="ARBA00023004"/>
    </source>
</evidence>
<feature type="transmembrane region" description="Helical" evidence="9">
    <location>
        <begin position="6"/>
        <end position="27"/>
    </location>
</feature>
<evidence type="ECO:0000256" key="6">
    <source>
        <dbReference type="ARBA" id="ARBA00023033"/>
    </source>
</evidence>
<dbReference type="Proteomes" id="UP001153069">
    <property type="component" value="Unassembled WGS sequence"/>
</dbReference>
<dbReference type="InterPro" id="IPR050196">
    <property type="entry name" value="Cytochrome_P450_Monoox"/>
</dbReference>
<comment type="caution">
    <text evidence="10">The sequence shown here is derived from an EMBL/GenBank/DDBJ whole genome shotgun (WGS) entry which is preliminary data.</text>
</comment>
<comment type="similarity">
    <text evidence="1 8">Belongs to the cytochrome P450 family.</text>
</comment>
<keyword evidence="6 8" id="KW-0503">Monooxygenase</keyword>
<feature type="binding site" description="axial binding residue" evidence="7">
    <location>
        <position position="479"/>
    </location>
    <ligand>
        <name>heme</name>
        <dbReference type="ChEBI" id="CHEBI:30413"/>
    </ligand>
    <ligandPart>
        <name>Fe</name>
        <dbReference type="ChEBI" id="CHEBI:18248"/>
    </ligandPart>
</feature>
<evidence type="ECO:0000256" key="9">
    <source>
        <dbReference type="SAM" id="Phobius"/>
    </source>
</evidence>
<evidence type="ECO:0000256" key="7">
    <source>
        <dbReference type="PIRSR" id="PIRSR602401-1"/>
    </source>
</evidence>
<keyword evidence="9" id="KW-0472">Membrane</keyword>
<dbReference type="PANTHER" id="PTHR24291:SF50">
    <property type="entry name" value="BIFUNCTIONAL ALBAFLAVENONE MONOOXYGENASE_TERPENE SYNTHASE"/>
    <property type="match status" value="1"/>
</dbReference>
<dbReference type="Gene3D" id="1.10.630.10">
    <property type="entry name" value="Cytochrome P450"/>
    <property type="match status" value="1"/>
</dbReference>
<protein>
    <submittedName>
        <fullName evidence="10">Leukotriene-B(4) omega-hydroxylase 2</fullName>
    </submittedName>
</protein>
<evidence type="ECO:0000313" key="10">
    <source>
        <dbReference type="EMBL" id="CAB9522770.1"/>
    </source>
</evidence>
<keyword evidence="5 7" id="KW-0408">Iron</keyword>
<comment type="cofactor">
    <cofactor evidence="7">
        <name>heme</name>
        <dbReference type="ChEBI" id="CHEBI:30413"/>
    </cofactor>
</comment>
<evidence type="ECO:0000256" key="2">
    <source>
        <dbReference type="ARBA" id="ARBA00022617"/>
    </source>
</evidence>
<dbReference type="GO" id="GO:0016705">
    <property type="term" value="F:oxidoreductase activity, acting on paired donors, with incorporation or reduction of molecular oxygen"/>
    <property type="evidence" value="ECO:0007669"/>
    <property type="project" value="InterPro"/>
</dbReference>